<dbReference type="Pfam" id="PF00171">
    <property type="entry name" value="Aldedh"/>
    <property type="match status" value="1"/>
</dbReference>
<feature type="region of interest" description="Disordered" evidence="5">
    <location>
        <begin position="1"/>
        <end position="25"/>
    </location>
</feature>
<dbReference type="Gene3D" id="3.40.309.10">
    <property type="entry name" value="Aldehyde Dehydrogenase, Chain A, domain 2"/>
    <property type="match status" value="1"/>
</dbReference>
<dbReference type="PROSITE" id="PS00070">
    <property type="entry name" value="ALDEHYDE_DEHYDR_CYS"/>
    <property type="match status" value="1"/>
</dbReference>
<dbReference type="FunFam" id="3.40.605.10:FF:000007">
    <property type="entry name" value="NAD/NADP-dependent betaine aldehyde dehydrogenase"/>
    <property type="match status" value="1"/>
</dbReference>
<dbReference type="InterPro" id="IPR029510">
    <property type="entry name" value="Ald_DH_CS_GLU"/>
</dbReference>
<name>A0A852YS70_9MICO</name>
<dbReference type="PANTHER" id="PTHR43353:SF5">
    <property type="entry name" value="SUCCINATE-SEMIALDEHYDE DEHYDROGENASE, MITOCHONDRIAL"/>
    <property type="match status" value="1"/>
</dbReference>
<dbReference type="EC" id="1.2.1.16" evidence="7"/>
<accession>A0A852YS70</accession>
<dbReference type="CDD" id="cd07103">
    <property type="entry name" value="ALDH_F5_SSADH_GabD"/>
    <property type="match status" value="1"/>
</dbReference>
<feature type="active site" evidence="3">
    <location>
        <position position="283"/>
    </location>
</feature>
<evidence type="ECO:0000313" key="7">
    <source>
        <dbReference type="EMBL" id="NYH00560.1"/>
    </source>
</evidence>
<dbReference type="EMBL" id="JACBZY010000001">
    <property type="protein sequence ID" value="NYH00560.1"/>
    <property type="molecule type" value="Genomic_DNA"/>
</dbReference>
<dbReference type="GO" id="GO:0036243">
    <property type="term" value="F:succinate-semialdehyde dehydrogenase (NADP+) activity"/>
    <property type="evidence" value="ECO:0007669"/>
    <property type="project" value="UniProtKB-EC"/>
</dbReference>
<proteinExistence type="inferred from homology"/>
<comment type="similarity">
    <text evidence="1 4">Belongs to the aldehyde dehydrogenase family.</text>
</comment>
<feature type="compositionally biased region" description="Low complexity" evidence="5">
    <location>
        <begin position="9"/>
        <end position="20"/>
    </location>
</feature>
<dbReference type="EC" id="1.2.1.79" evidence="7"/>
<dbReference type="AlphaFoldDB" id="A0A852YS70"/>
<dbReference type="GO" id="GO:0004777">
    <property type="term" value="F:succinate-semialdehyde dehydrogenase (NAD+) activity"/>
    <property type="evidence" value="ECO:0007669"/>
    <property type="project" value="TreeGrafter"/>
</dbReference>
<dbReference type="PROSITE" id="PS00687">
    <property type="entry name" value="ALDEHYDE_DEHYDR_GLU"/>
    <property type="match status" value="1"/>
</dbReference>
<protein>
    <submittedName>
        <fullName evidence="7">Succinate-semialdehyde dehydrogenase/glutarate-semialdehyde dehydrogenase</fullName>
        <ecNumber evidence="7">1.2.1.16</ecNumber>
        <ecNumber evidence="7">1.2.1.20</ecNumber>
        <ecNumber evidence="7">1.2.1.79</ecNumber>
    </submittedName>
</protein>
<evidence type="ECO:0000313" key="8">
    <source>
        <dbReference type="Proteomes" id="UP000553888"/>
    </source>
</evidence>
<evidence type="ECO:0000256" key="4">
    <source>
        <dbReference type="RuleBase" id="RU003345"/>
    </source>
</evidence>
<dbReference type="GO" id="GO:0009450">
    <property type="term" value="P:gamma-aminobutyric acid catabolic process"/>
    <property type="evidence" value="ECO:0007669"/>
    <property type="project" value="TreeGrafter"/>
</dbReference>
<dbReference type="Gene3D" id="3.40.605.10">
    <property type="entry name" value="Aldehyde Dehydrogenase, Chain A, domain 1"/>
    <property type="match status" value="1"/>
</dbReference>
<dbReference type="GO" id="GO:0102810">
    <property type="term" value="F:glutarate-semialdehyde dehydrogenase (NADP+) activity"/>
    <property type="evidence" value="ECO:0007669"/>
    <property type="project" value="UniProtKB-EC"/>
</dbReference>
<dbReference type="InterPro" id="IPR016160">
    <property type="entry name" value="Ald_DH_CS_CYS"/>
</dbReference>
<dbReference type="InterPro" id="IPR016163">
    <property type="entry name" value="Ald_DH_C"/>
</dbReference>
<evidence type="ECO:0000256" key="3">
    <source>
        <dbReference type="PROSITE-ProRule" id="PRU10007"/>
    </source>
</evidence>
<dbReference type="InterPro" id="IPR015590">
    <property type="entry name" value="Aldehyde_DH_dom"/>
</dbReference>
<dbReference type="Proteomes" id="UP000553888">
    <property type="component" value="Unassembled WGS sequence"/>
</dbReference>
<evidence type="ECO:0000256" key="1">
    <source>
        <dbReference type="ARBA" id="ARBA00009986"/>
    </source>
</evidence>
<dbReference type="FunFam" id="3.40.605.10:FF:000026">
    <property type="entry name" value="Aldehyde dehydrogenase, putative"/>
    <property type="match status" value="1"/>
</dbReference>
<dbReference type="EC" id="1.2.1.20" evidence="7"/>
<dbReference type="FunFam" id="3.40.309.10:FF:000004">
    <property type="entry name" value="Succinate-semialdehyde dehydrogenase I"/>
    <property type="match status" value="1"/>
</dbReference>
<comment type="caution">
    <text evidence="7">The sequence shown here is derived from an EMBL/GenBank/DDBJ whole genome shotgun (WGS) entry which is preliminary data.</text>
</comment>
<evidence type="ECO:0000256" key="2">
    <source>
        <dbReference type="ARBA" id="ARBA00023002"/>
    </source>
</evidence>
<dbReference type="InterPro" id="IPR016161">
    <property type="entry name" value="Ald_DH/histidinol_DH"/>
</dbReference>
<gene>
    <name evidence="7" type="ORF">BJ979_003185</name>
</gene>
<keyword evidence="2 4" id="KW-0560">Oxidoreductase</keyword>
<dbReference type="SUPFAM" id="SSF53720">
    <property type="entry name" value="ALDH-like"/>
    <property type="match status" value="1"/>
</dbReference>
<evidence type="ECO:0000259" key="6">
    <source>
        <dbReference type="Pfam" id="PF00171"/>
    </source>
</evidence>
<keyword evidence="8" id="KW-1185">Reference proteome</keyword>
<reference evidence="7 8" key="1">
    <citation type="submission" date="2020-07" db="EMBL/GenBank/DDBJ databases">
        <title>Sequencing the genomes of 1000 actinobacteria strains.</title>
        <authorList>
            <person name="Klenk H.-P."/>
        </authorList>
    </citation>
    <scope>NUCLEOTIDE SEQUENCE [LARGE SCALE GENOMIC DNA]</scope>
    <source>
        <strain evidence="7 8">DSM 23141</strain>
    </source>
</reference>
<organism evidence="7 8">
    <name type="scientific">Schumannella luteola</name>
    <dbReference type="NCBI Taxonomy" id="472059"/>
    <lineage>
        <taxon>Bacteria</taxon>
        <taxon>Bacillati</taxon>
        <taxon>Actinomycetota</taxon>
        <taxon>Actinomycetes</taxon>
        <taxon>Micrococcales</taxon>
        <taxon>Microbacteriaceae</taxon>
        <taxon>Schumannella</taxon>
    </lineage>
</organism>
<sequence length="513" mass="54029">MSGVGGGAASSTARPASPSPVIGGQSDAERELLARVPTGLLIAGEWRDSSTGRRLEVLDPSTEQVLLSIADATVDDGDAALAAAHAAQRDWGRTAPRERAEILRRAFEAVTARADDFALLMTLEMGKPLAESRGEVAYGAEFLRWFSEETARISGRFATAPDGRSRLMVTKRPVGPSLFITPWNFPLAMATRKIAPAIAAGCTMVLKPAAQTPLTALLFAQVLQEAGLPAGVLNVVPTSTAGAVTAPLIADSRLRKLSFTGSTEVGRRLIAAAADQVLRVSMELGGNAPLLVFEDADLDRAVEGALLAKFRNNGEACTAANRILVHESVAPEFTARLVERMREFTLARGTEPGTRIGPLVDAATRDKVAELVAEAEAEGAAVAIGGRARDGAGFYYEPTVLTGVPAGARILREEIFGPVAPVQTFADEAEAIALANDTEFGLVAYAFTRDLNRGLRLAEELEVGMFGLNTGIVSNPAAPFGGVKQSGLGREGGFEGIDEYLETRYIGIADPYA</sequence>
<dbReference type="PANTHER" id="PTHR43353">
    <property type="entry name" value="SUCCINATE-SEMIALDEHYDE DEHYDROGENASE, MITOCHONDRIAL"/>
    <property type="match status" value="1"/>
</dbReference>
<feature type="domain" description="Aldehyde dehydrogenase" evidence="6">
    <location>
        <begin position="46"/>
        <end position="505"/>
    </location>
</feature>
<dbReference type="InterPro" id="IPR016162">
    <property type="entry name" value="Ald_DH_N"/>
</dbReference>
<dbReference type="InterPro" id="IPR050740">
    <property type="entry name" value="Aldehyde_DH_Superfamily"/>
</dbReference>
<evidence type="ECO:0000256" key="5">
    <source>
        <dbReference type="SAM" id="MobiDB-lite"/>
    </source>
</evidence>